<dbReference type="RefSeq" id="WP_104511346.1">
    <property type="nucleotide sequence ID" value="NZ_CP045131.1"/>
</dbReference>
<dbReference type="Pfam" id="PF09848">
    <property type="entry name" value="SLFN-g3_helicase"/>
    <property type="match status" value="1"/>
</dbReference>
<dbReference type="Gene3D" id="3.40.50.300">
    <property type="entry name" value="P-loop containing nucleotide triphosphate hydrolases"/>
    <property type="match status" value="1"/>
</dbReference>
<dbReference type="InterPro" id="IPR027417">
    <property type="entry name" value="P-loop_NTPase"/>
</dbReference>
<accession>A0AAW8Z2E0</accession>
<dbReference type="Proteomes" id="UP001284654">
    <property type="component" value="Unassembled WGS sequence"/>
</dbReference>
<dbReference type="EMBL" id="JAWJYY010000001">
    <property type="protein sequence ID" value="MDV4316823.1"/>
    <property type="molecule type" value="Genomic_DNA"/>
</dbReference>
<evidence type="ECO:0000313" key="2">
    <source>
        <dbReference type="EMBL" id="MDV4316823.1"/>
    </source>
</evidence>
<dbReference type="SUPFAM" id="SSF52540">
    <property type="entry name" value="P-loop containing nucleoside triphosphate hydrolases"/>
    <property type="match status" value="2"/>
</dbReference>
<dbReference type="InterPro" id="IPR018647">
    <property type="entry name" value="SLFN_3-like_DNA/RNA_helicase"/>
</dbReference>
<protein>
    <submittedName>
        <fullName evidence="2">DUF2075 domain-containing protein</fullName>
    </submittedName>
</protein>
<evidence type="ECO:0000313" key="3">
    <source>
        <dbReference type="Proteomes" id="UP001284654"/>
    </source>
</evidence>
<reference evidence="2" key="1">
    <citation type="submission" date="2023-10" db="EMBL/GenBank/DDBJ databases">
        <authorList>
            <person name="Sykes E.M.E."/>
            <person name="Khan I.U.H."/>
            <person name="Kumar A."/>
        </authorList>
    </citation>
    <scope>NUCLEOTIDE SEQUENCE</scope>
    <source>
        <strain evidence="2">IK5</strain>
    </source>
</reference>
<name>A0AAW8Z2E0_9GAMM</name>
<proteinExistence type="predicted"/>
<feature type="domain" description="Schlafen group 3-like DNA/RNA helicase" evidence="1">
    <location>
        <begin position="234"/>
        <end position="626"/>
    </location>
</feature>
<comment type="caution">
    <text evidence="2">The sequence shown here is derived from an EMBL/GenBank/DDBJ whole genome shotgun (WGS) entry which is preliminary data.</text>
</comment>
<sequence>MLKSYYQNEFKKFVATTEEAILGHLAHHHQFALDELQKNAWLKQIQLLKQQLLQFEAGQIFFEFSIPRMGKRVDNILIIHDLIFVVEFKVGERQFTPQAKTQVIDYGLDLLNFHAGSHHQSIVPVLVATHAQAVEQNWSAIRELNDVLCCNAENLAEVLGQAVENFSETTDFDLETWINSSYKPTPTIIEAAQALYQGHRVEDISRSDAGAMNLEITSRRIKYIIEQSKNNKKKAICFLTGVPGAGKTLAGLNIANQRLKADESEHSVFLSGNGPLVEVLQEALIRDMVQSSKQNHQTIKRTDAARRAKTFIQNIHHFRDHYLRSTEVPVEKVVIFDEAQRAWQKEQVSNFMKQKKGIENFAMSEPEFLIDVMDRHQDWCVIVCLIGGGQEINTGEAGVSEWVAALQHSFQDWTVYYSDQILQQHVYLESNEQIAWLKAHGQHEPNLHLATSVRSFRSERVSHLVHAVLANQPALAKQIYQQIQQNYPIVLCRDLKQAKQWLKEKAKGSERYGIVASSGGRRLKAEGLDVKNKINPSDWFLNTAQDVRSAYYLEDVATEFDIQGLEIDYSCVAWDINFYFDQQWCYQSFRGSRWQRIRHEANKKYLLNAYRVLLTRARQGMVLYIPRVDGQDWTRPVKDYDATYEFLLSCGFEELTAIE</sequence>
<dbReference type="AlphaFoldDB" id="A0AAW8Z2E0"/>
<evidence type="ECO:0000259" key="1">
    <source>
        <dbReference type="Pfam" id="PF09848"/>
    </source>
</evidence>
<gene>
    <name evidence="2" type="ORF">MSG88_13920</name>
</gene>
<organism evidence="2 3">
    <name type="scientific">Acinetobacter indicus</name>
    <dbReference type="NCBI Taxonomy" id="756892"/>
    <lineage>
        <taxon>Bacteria</taxon>
        <taxon>Pseudomonadati</taxon>
        <taxon>Pseudomonadota</taxon>
        <taxon>Gammaproteobacteria</taxon>
        <taxon>Moraxellales</taxon>
        <taxon>Moraxellaceae</taxon>
        <taxon>Acinetobacter</taxon>
    </lineage>
</organism>